<organism evidence="8 9">
    <name type="scientific">Eiseniibacteriota bacterium</name>
    <dbReference type="NCBI Taxonomy" id="2212470"/>
    <lineage>
        <taxon>Bacteria</taxon>
        <taxon>Candidatus Eiseniibacteriota</taxon>
    </lineage>
</organism>
<evidence type="ECO:0000256" key="6">
    <source>
        <dbReference type="PIRNR" id="PIRNR005651"/>
    </source>
</evidence>
<dbReference type="GO" id="GO:0016020">
    <property type="term" value="C:membrane"/>
    <property type="evidence" value="ECO:0007669"/>
    <property type="project" value="UniProtKB-SubCell"/>
</dbReference>
<dbReference type="Proteomes" id="UP000777784">
    <property type="component" value="Unassembled WGS sequence"/>
</dbReference>
<evidence type="ECO:0000256" key="4">
    <source>
        <dbReference type="ARBA" id="ARBA00022989"/>
    </source>
</evidence>
<dbReference type="SUPFAM" id="SSF117892">
    <property type="entry name" value="Band 7/SPFH domain"/>
    <property type="match status" value="1"/>
</dbReference>
<dbReference type="PANTHER" id="PTHR42911">
    <property type="entry name" value="MODULATOR OF FTSH PROTEASE HFLC"/>
    <property type="match status" value="1"/>
</dbReference>
<keyword evidence="8" id="KW-0645">Protease</keyword>
<keyword evidence="4" id="KW-1133">Transmembrane helix</keyword>
<gene>
    <name evidence="8" type="ORF">KJ970_19960</name>
</gene>
<dbReference type="InterPro" id="IPR010200">
    <property type="entry name" value="HflC"/>
</dbReference>
<sequence>MKTRRSFFWGLLAVLLLGWISTVLFAIDETEIAVVTRFGRPLPKVAQPGLNVKMPWPIDDVERLDSRLLLFDNEPIEMLTADKKNLLIDSFICWHIADPLRYTQTVRTRDEAEARLLDISVSELGAAIGSEPMDSFLDVTGKSVKFADISRRVTEAMNQITSAGFGIEVLDFQINGFNFPDQNRSSVISRMRAERSRIATRYRSEGEESALVIKAEATTERERILARARSMADSIRGAGEAEALRILGEAYAEDPEFYRFLRTLESYKKIIDEETTIFIESDSKLMKVLTGE</sequence>
<dbReference type="Pfam" id="PF01145">
    <property type="entry name" value="Band_7"/>
    <property type="match status" value="1"/>
</dbReference>
<evidence type="ECO:0000256" key="2">
    <source>
        <dbReference type="ARBA" id="ARBA00007862"/>
    </source>
</evidence>
<dbReference type="EMBL" id="JAHJDP010000117">
    <property type="protein sequence ID" value="MBU2693198.1"/>
    <property type="molecule type" value="Genomic_DNA"/>
</dbReference>
<evidence type="ECO:0000256" key="5">
    <source>
        <dbReference type="ARBA" id="ARBA00023136"/>
    </source>
</evidence>
<dbReference type="PANTHER" id="PTHR42911:SF1">
    <property type="entry name" value="MODULATOR OF FTSH PROTEASE HFLC"/>
    <property type="match status" value="1"/>
</dbReference>
<evidence type="ECO:0000313" key="8">
    <source>
        <dbReference type="EMBL" id="MBU2693198.1"/>
    </source>
</evidence>
<comment type="caution">
    <text evidence="8">The sequence shown here is derived from an EMBL/GenBank/DDBJ whole genome shotgun (WGS) entry which is preliminary data.</text>
</comment>
<dbReference type="SMART" id="SM00244">
    <property type="entry name" value="PHB"/>
    <property type="match status" value="1"/>
</dbReference>
<comment type="function">
    <text evidence="6">HflC and HflK could regulate a protease.</text>
</comment>
<keyword evidence="8" id="KW-0378">Hydrolase</keyword>
<name>A0A948RY68_UNCEI</name>
<dbReference type="CDD" id="cd03405">
    <property type="entry name" value="SPFH_HflC"/>
    <property type="match status" value="1"/>
</dbReference>
<evidence type="ECO:0000256" key="1">
    <source>
        <dbReference type="ARBA" id="ARBA00004370"/>
    </source>
</evidence>
<protein>
    <recommendedName>
        <fullName evidence="6">Protein HflC</fullName>
    </recommendedName>
</protein>
<comment type="subcellular location">
    <subcellularLocation>
        <location evidence="1">Membrane</location>
    </subcellularLocation>
</comment>
<evidence type="ECO:0000313" key="9">
    <source>
        <dbReference type="Proteomes" id="UP000777784"/>
    </source>
</evidence>
<dbReference type="GO" id="GO:0006508">
    <property type="term" value="P:proteolysis"/>
    <property type="evidence" value="ECO:0007669"/>
    <property type="project" value="UniProtKB-KW"/>
</dbReference>
<evidence type="ECO:0000259" key="7">
    <source>
        <dbReference type="SMART" id="SM00244"/>
    </source>
</evidence>
<dbReference type="InterPro" id="IPR036013">
    <property type="entry name" value="Band_7/SPFH_dom_sf"/>
</dbReference>
<keyword evidence="5" id="KW-0472">Membrane</keyword>
<accession>A0A948RY68</accession>
<reference evidence="8" key="1">
    <citation type="submission" date="2021-05" db="EMBL/GenBank/DDBJ databases">
        <title>Energy efficiency and biological interactions define the core microbiome of deep oligotrophic groundwater.</title>
        <authorList>
            <person name="Mehrshad M."/>
            <person name="Lopez-Fernandez M."/>
            <person name="Bell E."/>
            <person name="Bernier-Latmani R."/>
            <person name="Bertilsson S."/>
            <person name="Dopson M."/>
        </authorList>
    </citation>
    <scope>NUCLEOTIDE SEQUENCE</scope>
    <source>
        <strain evidence="8">Modern_marine.mb.64</strain>
    </source>
</reference>
<keyword evidence="3" id="KW-0812">Transmembrane</keyword>
<dbReference type="PIRSF" id="PIRSF005651">
    <property type="entry name" value="HflC"/>
    <property type="match status" value="1"/>
</dbReference>
<dbReference type="GO" id="GO:0008233">
    <property type="term" value="F:peptidase activity"/>
    <property type="evidence" value="ECO:0007669"/>
    <property type="project" value="UniProtKB-KW"/>
</dbReference>
<proteinExistence type="inferred from homology"/>
<dbReference type="Gene3D" id="3.30.479.30">
    <property type="entry name" value="Band 7 domain"/>
    <property type="match status" value="1"/>
</dbReference>
<dbReference type="AlphaFoldDB" id="A0A948RY68"/>
<dbReference type="InterPro" id="IPR001107">
    <property type="entry name" value="Band_7"/>
</dbReference>
<feature type="domain" description="Band 7" evidence="7">
    <location>
        <begin position="22"/>
        <end position="191"/>
    </location>
</feature>
<comment type="similarity">
    <text evidence="2 6">Belongs to the band 7/mec-2 family. HflC subfamily.</text>
</comment>
<evidence type="ECO:0000256" key="3">
    <source>
        <dbReference type="ARBA" id="ARBA00022692"/>
    </source>
</evidence>